<dbReference type="InterPro" id="IPR003462">
    <property type="entry name" value="ODC_Mu_crystall"/>
</dbReference>
<dbReference type="Pfam" id="PF02423">
    <property type="entry name" value="OCD_Mu_crystall"/>
    <property type="match status" value="1"/>
</dbReference>
<dbReference type="PIRSF" id="PIRSF001439">
    <property type="entry name" value="CryM"/>
    <property type="match status" value="1"/>
</dbReference>
<reference evidence="1 2" key="1">
    <citation type="submission" date="2019-01" db="EMBL/GenBank/DDBJ databases">
        <title>Chengkuizengella sp. nov., isolated from deep-sea sediment of East Pacific Ocean.</title>
        <authorList>
            <person name="Yang J."/>
            <person name="Lai Q."/>
            <person name="Shao Z."/>
        </authorList>
    </citation>
    <scope>NUCLEOTIDE SEQUENCE [LARGE SCALE GENOMIC DNA]</scope>
    <source>
        <strain evidence="1 2">YPA3-1-1</strain>
    </source>
</reference>
<sequence>MIYINENNMKDIGVDWNNIVSVIENATECLANNDFAQPVKPYLRYKDLKNRIIAMPAFVGQNINKSGIKWIASFPDNIKNNKPRAHSVVILNNADTGEPEAIINTALLSIIRTAGVTGSIIKSYSKVRDLKGINIGIIGWGPIGQNHFKMVTELLGDKIANIYLYDLNPIDKNSIDSIYKEKIHISDCWQDAYENSDIFMTCTVSKEPYIDMKPKVGSLQLNISLRDYKTDIFEYVKGNIIVDDWEEVCREKTDIEMMNLEKGLQKKDTKSIVDVLCYNGLNGYSSEEVIMFNPMGMAVFDIAVGSYYVNKAIELNKGQKLD</sequence>
<dbReference type="GO" id="GO:0005737">
    <property type="term" value="C:cytoplasm"/>
    <property type="evidence" value="ECO:0007669"/>
    <property type="project" value="TreeGrafter"/>
</dbReference>
<dbReference type="InterPro" id="IPR023401">
    <property type="entry name" value="ODC_N"/>
</dbReference>
<dbReference type="AlphaFoldDB" id="A0A6N9Q901"/>
<dbReference type="PANTHER" id="PTHR13812">
    <property type="entry name" value="KETIMINE REDUCTASE MU-CRYSTALLIN"/>
    <property type="match status" value="1"/>
</dbReference>
<evidence type="ECO:0000313" key="2">
    <source>
        <dbReference type="Proteomes" id="UP000448943"/>
    </source>
</evidence>
<keyword evidence="2" id="KW-1185">Reference proteome</keyword>
<proteinExistence type="predicted"/>
<dbReference type="OrthoDB" id="9792005at2"/>
<dbReference type="RefSeq" id="WP_160647982.1">
    <property type="nucleotide sequence ID" value="NZ_SIJB01000062.1"/>
</dbReference>
<dbReference type="InterPro" id="IPR036291">
    <property type="entry name" value="NAD(P)-bd_dom_sf"/>
</dbReference>
<name>A0A6N9Q901_9BACL</name>
<protein>
    <submittedName>
        <fullName evidence="1">2,3-diaminopropionate biosynthesis protein SbnB</fullName>
    </submittedName>
</protein>
<dbReference type="Gene3D" id="3.40.50.720">
    <property type="entry name" value="NAD(P)-binding Rossmann-like Domain"/>
    <property type="match status" value="1"/>
</dbReference>
<gene>
    <name evidence="1" type="ORF">ERL59_19700</name>
</gene>
<dbReference type="PANTHER" id="PTHR13812:SF19">
    <property type="entry name" value="KETIMINE REDUCTASE MU-CRYSTALLIN"/>
    <property type="match status" value="1"/>
</dbReference>
<dbReference type="Gene3D" id="3.30.1780.10">
    <property type="entry name" value="ornithine cyclodeaminase, domain 1"/>
    <property type="match status" value="1"/>
</dbReference>
<organism evidence="1 2">
    <name type="scientific">Chengkuizengella marina</name>
    <dbReference type="NCBI Taxonomy" id="2507566"/>
    <lineage>
        <taxon>Bacteria</taxon>
        <taxon>Bacillati</taxon>
        <taxon>Bacillota</taxon>
        <taxon>Bacilli</taxon>
        <taxon>Bacillales</taxon>
        <taxon>Paenibacillaceae</taxon>
        <taxon>Chengkuizengella</taxon>
    </lineage>
</organism>
<dbReference type="SUPFAM" id="SSF51735">
    <property type="entry name" value="NAD(P)-binding Rossmann-fold domains"/>
    <property type="match status" value="1"/>
</dbReference>
<accession>A0A6N9Q901</accession>
<dbReference type="EMBL" id="SIJB01000062">
    <property type="protein sequence ID" value="NBI31161.1"/>
    <property type="molecule type" value="Genomic_DNA"/>
</dbReference>
<comment type="caution">
    <text evidence="1">The sequence shown here is derived from an EMBL/GenBank/DDBJ whole genome shotgun (WGS) entry which is preliminary data.</text>
</comment>
<evidence type="ECO:0000313" key="1">
    <source>
        <dbReference type="EMBL" id="NBI31161.1"/>
    </source>
</evidence>
<dbReference type="Proteomes" id="UP000448943">
    <property type="component" value="Unassembled WGS sequence"/>
</dbReference>